<dbReference type="RefSeq" id="WP_013700310.1">
    <property type="nucleotide sequence ID" value="NC_015385.1"/>
</dbReference>
<comment type="function">
    <text evidence="4">Catalyzes the reduction of 1-pyrroline-5-carboxylate (PCA) to L-proline.</text>
</comment>
<dbReference type="HAMAP" id="MF_01925">
    <property type="entry name" value="P5C_reductase"/>
    <property type="match status" value="1"/>
</dbReference>
<dbReference type="InterPro" id="IPR036291">
    <property type="entry name" value="NAD(P)-bd_dom_sf"/>
</dbReference>
<evidence type="ECO:0000256" key="1">
    <source>
        <dbReference type="ARBA" id="ARBA00005525"/>
    </source>
</evidence>
<dbReference type="Proteomes" id="UP000006852">
    <property type="component" value="Chromosome"/>
</dbReference>
<proteinExistence type="inferred from homology"/>
<dbReference type="Gene3D" id="3.40.50.720">
    <property type="entry name" value="NAD(P)-binding Rossmann-like Domain"/>
    <property type="match status" value="1"/>
</dbReference>
<dbReference type="GO" id="GO:0004735">
    <property type="term" value="F:pyrroline-5-carboxylate reductase activity"/>
    <property type="evidence" value="ECO:0007669"/>
    <property type="project" value="UniProtKB-UniRule"/>
</dbReference>
<dbReference type="SUPFAM" id="SSF51735">
    <property type="entry name" value="NAD(P)-binding Rossmann-fold domains"/>
    <property type="match status" value="1"/>
</dbReference>
<reference evidence="11" key="2">
    <citation type="submission" date="2011-04" db="EMBL/GenBank/DDBJ databases">
        <title>The complete genome of chromosome of Treponema succinifaciens DSM 2489.</title>
        <authorList>
            <person name="Lucas S."/>
            <person name="Copeland A."/>
            <person name="Lapidus A."/>
            <person name="Bruce D."/>
            <person name="Goodwin L."/>
            <person name="Pitluck S."/>
            <person name="Peters L."/>
            <person name="Kyrpides N."/>
            <person name="Mavromatis K."/>
            <person name="Ivanova N."/>
            <person name="Ovchinnikova G."/>
            <person name="Teshima H."/>
            <person name="Detter J.C."/>
            <person name="Tapia R."/>
            <person name="Han C."/>
            <person name="Land M."/>
            <person name="Hauser L."/>
            <person name="Markowitz V."/>
            <person name="Cheng J.-F."/>
            <person name="Hugenholtz P."/>
            <person name="Woyke T."/>
            <person name="Wu D."/>
            <person name="Gronow S."/>
            <person name="Wellnitz S."/>
            <person name="Brambilla E."/>
            <person name="Klenk H.-P."/>
            <person name="Eisen J.A."/>
        </authorList>
    </citation>
    <scope>NUCLEOTIDE SEQUENCE [LARGE SCALE GENOMIC DNA]</scope>
    <source>
        <strain evidence="11">ATCC 33096 / DSM 2489 / 6091</strain>
    </source>
</reference>
<dbReference type="InterPro" id="IPR028939">
    <property type="entry name" value="P5C_Rdtase_cat_N"/>
</dbReference>
<feature type="domain" description="Pyrroline-5-carboxylate reductase dimerisation" evidence="9">
    <location>
        <begin position="161"/>
        <end position="259"/>
    </location>
</feature>
<comment type="catalytic activity">
    <reaction evidence="4 7">
        <text>L-proline + NADP(+) = (S)-1-pyrroline-5-carboxylate + NADPH + 2 H(+)</text>
        <dbReference type="Rhea" id="RHEA:14109"/>
        <dbReference type="ChEBI" id="CHEBI:15378"/>
        <dbReference type="ChEBI" id="CHEBI:17388"/>
        <dbReference type="ChEBI" id="CHEBI:57783"/>
        <dbReference type="ChEBI" id="CHEBI:58349"/>
        <dbReference type="ChEBI" id="CHEBI:60039"/>
        <dbReference type="EC" id="1.5.1.2"/>
    </reaction>
</comment>
<dbReference type="PROSITE" id="PS00521">
    <property type="entry name" value="P5CR"/>
    <property type="match status" value="1"/>
</dbReference>
<gene>
    <name evidence="4" type="primary">proC</name>
    <name evidence="10" type="ordered locus">Tresu_0029</name>
</gene>
<evidence type="ECO:0000313" key="11">
    <source>
        <dbReference type="Proteomes" id="UP000006852"/>
    </source>
</evidence>
<dbReference type="Gene3D" id="1.10.3730.10">
    <property type="entry name" value="ProC C-terminal domain-like"/>
    <property type="match status" value="1"/>
</dbReference>
<dbReference type="PANTHER" id="PTHR11645">
    <property type="entry name" value="PYRROLINE-5-CARBOXYLATE REDUCTASE"/>
    <property type="match status" value="1"/>
</dbReference>
<keyword evidence="4 7" id="KW-0641">Proline biosynthesis</keyword>
<dbReference type="SUPFAM" id="SSF48179">
    <property type="entry name" value="6-phosphogluconate dehydrogenase C-terminal domain-like"/>
    <property type="match status" value="1"/>
</dbReference>
<dbReference type="OrthoDB" id="9805754at2"/>
<feature type="binding site" evidence="6">
    <location>
        <begin position="6"/>
        <end position="11"/>
    </location>
    <ligand>
        <name>NADP(+)</name>
        <dbReference type="ChEBI" id="CHEBI:58349"/>
    </ligand>
</feature>
<dbReference type="HOGENOM" id="CLU_042344_3_1_12"/>
<keyword evidence="2 4" id="KW-0521">NADP</keyword>
<dbReference type="InterPro" id="IPR008927">
    <property type="entry name" value="6-PGluconate_DH-like_C_sf"/>
</dbReference>
<evidence type="ECO:0000256" key="4">
    <source>
        <dbReference type="HAMAP-Rule" id="MF_01925"/>
    </source>
</evidence>
<organism evidence="10 11">
    <name type="scientific">Treponema succinifaciens (strain ATCC 33096 / DSM 2489 / 6091)</name>
    <dbReference type="NCBI Taxonomy" id="869209"/>
    <lineage>
        <taxon>Bacteria</taxon>
        <taxon>Pseudomonadati</taxon>
        <taxon>Spirochaetota</taxon>
        <taxon>Spirochaetia</taxon>
        <taxon>Spirochaetales</taxon>
        <taxon>Treponemataceae</taxon>
        <taxon>Treponema</taxon>
    </lineage>
</organism>
<dbReference type="GeneID" id="302997279"/>
<dbReference type="NCBIfam" id="TIGR00112">
    <property type="entry name" value="proC"/>
    <property type="match status" value="1"/>
</dbReference>
<evidence type="ECO:0000256" key="2">
    <source>
        <dbReference type="ARBA" id="ARBA00022857"/>
    </source>
</evidence>
<keyword evidence="11" id="KW-1185">Reference proteome</keyword>
<dbReference type="UniPathway" id="UPA00098">
    <property type="reaction ID" value="UER00361"/>
</dbReference>
<dbReference type="InterPro" id="IPR029036">
    <property type="entry name" value="P5CR_dimer"/>
</dbReference>
<evidence type="ECO:0000256" key="6">
    <source>
        <dbReference type="PIRSR" id="PIRSR000193-1"/>
    </source>
</evidence>
<keyword evidence="4" id="KW-0963">Cytoplasm</keyword>
<keyword evidence="3 4" id="KW-0560">Oxidoreductase</keyword>
<dbReference type="KEGG" id="tsu:Tresu_0029"/>
<dbReference type="AlphaFoldDB" id="F2NU35"/>
<dbReference type="GO" id="GO:0055129">
    <property type="term" value="P:L-proline biosynthetic process"/>
    <property type="evidence" value="ECO:0007669"/>
    <property type="project" value="UniProtKB-UniRule"/>
</dbReference>
<dbReference type="STRING" id="869209.Tresu_0029"/>
<dbReference type="eggNOG" id="COG0345">
    <property type="taxonomic scope" value="Bacteria"/>
</dbReference>
<reference evidence="10 11" key="1">
    <citation type="journal article" date="2011" name="Stand. Genomic Sci.">
        <title>Complete genome sequence of Treponema succinifaciens type strain (6091).</title>
        <authorList>
            <person name="Han C."/>
            <person name="Gronow S."/>
            <person name="Teshima H."/>
            <person name="Lapidus A."/>
            <person name="Nolan M."/>
            <person name="Lucas S."/>
            <person name="Hammon N."/>
            <person name="Deshpande S."/>
            <person name="Cheng J.F."/>
            <person name="Zeytun A."/>
            <person name="Tapia R."/>
            <person name="Goodwin L."/>
            <person name="Pitluck S."/>
            <person name="Liolios K."/>
            <person name="Pagani I."/>
            <person name="Ivanova N."/>
            <person name="Mavromatis K."/>
            <person name="Mikhailova N."/>
            <person name="Huntemann M."/>
            <person name="Pati A."/>
            <person name="Chen A."/>
            <person name="Palaniappan K."/>
            <person name="Land M."/>
            <person name="Hauser L."/>
            <person name="Brambilla E.M."/>
            <person name="Rohde M."/>
            <person name="Goker M."/>
            <person name="Woyke T."/>
            <person name="Bristow J."/>
            <person name="Eisen J.A."/>
            <person name="Markowitz V."/>
            <person name="Hugenholtz P."/>
            <person name="Kyrpides N.C."/>
            <person name="Klenk H.P."/>
            <person name="Detter J.C."/>
        </authorList>
    </citation>
    <scope>NUCLEOTIDE SEQUENCE [LARGE SCALE GENOMIC DNA]</scope>
    <source>
        <strain evidence="11">ATCC 33096 / DSM 2489 / 6091</strain>
    </source>
</reference>
<evidence type="ECO:0000256" key="3">
    <source>
        <dbReference type="ARBA" id="ARBA00023002"/>
    </source>
</evidence>
<dbReference type="PIRSF" id="PIRSF000193">
    <property type="entry name" value="Pyrrol-5-carb_rd"/>
    <property type="match status" value="1"/>
</dbReference>
<dbReference type="FunFam" id="1.10.3730.10:FF:000001">
    <property type="entry name" value="Pyrroline-5-carboxylate reductase"/>
    <property type="match status" value="1"/>
</dbReference>
<evidence type="ECO:0000256" key="5">
    <source>
        <dbReference type="NCBIfam" id="TIGR00112"/>
    </source>
</evidence>
<evidence type="ECO:0000256" key="7">
    <source>
        <dbReference type="RuleBase" id="RU003903"/>
    </source>
</evidence>
<evidence type="ECO:0000259" key="8">
    <source>
        <dbReference type="Pfam" id="PF03807"/>
    </source>
</evidence>
<comment type="subcellular location">
    <subcellularLocation>
        <location evidence="4">Cytoplasm</location>
    </subcellularLocation>
</comment>
<sequence>MKIGFIGMGNMAKAIASGFIASRKIQKENIFAFAPNQEKLKKNAGEIGFIPCESILSLADSCDVFIMSCKPYQIEGVLSEIQGRLFGKVLVSVAAGWSYEKFHGILGDDVRVQCIMPNTPAMVGEGVMLFEKENSLNAGELKEIKDLFSSLGIIEELPASLMGIGGAISGCGPAFMDLIIESYADAAVKYGISRQTAYKIVSQTMLGSAKLQLKTEAHPGILKDAVCSPGGTTICGVDSLEKNGLRGICISSIDAIMKK</sequence>
<dbReference type="InterPro" id="IPR000304">
    <property type="entry name" value="Pyrroline-COOH_reductase"/>
</dbReference>
<dbReference type="EC" id="1.5.1.2" evidence="4 5"/>
<evidence type="ECO:0000259" key="9">
    <source>
        <dbReference type="Pfam" id="PF14748"/>
    </source>
</evidence>
<dbReference type="EMBL" id="CP002631">
    <property type="protein sequence ID" value="AEB12999.1"/>
    <property type="molecule type" value="Genomic_DNA"/>
</dbReference>
<dbReference type="PANTHER" id="PTHR11645:SF0">
    <property type="entry name" value="PYRROLINE-5-CARBOXYLATE REDUCTASE 3"/>
    <property type="match status" value="1"/>
</dbReference>
<evidence type="ECO:0000313" key="10">
    <source>
        <dbReference type="EMBL" id="AEB12999.1"/>
    </source>
</evidence>
<dbReference type="GO" id="GO:0005737">
    <property type="term" value="C:cytoplasm"/>
    <property type="evidence" value="ECO:0007669"/>
    <property type="project" value="UniProtKB-SubCell"/>
</dbReference>
<comment type="catalytic activity">
    <reaction evidence="4">
        <text>L-proline + NAD(+) = (S)-1-pyrroline-5-carboxylate + NADH + 2 H(+)</text>
        <dbReference type="Rhea" id="RHEA:14105"/>
        <dbReference type="ChEBI" id="CHEBI:15378"/>
        <dbReference type="ChEBI" id="CHEBI:17388"/>
        <dbReference type="ChEBI" id="CHEBI:57540"/>
        <dbReference type="ChEBI" id="CHEBI:57945"/>
        <dbReference type="ChEBI" id="CHEBI:60039"/>
        <dbReference type="EC" id="1.5.1.2"/>
    </reaction>
</comment>
<comment type="similarity">
    <text evidence="1 4 7">Belongs to the pyrroline-5-carboxylate reductase family.</text>
</comment>
<protein>
    <recommendedName>
        <fullName evidence="4 5">Pyrroline-5-carboxylate reductase</fullName>
        <shortName evidence="4">P5C reductase</shortName>
        <shortName evidence="4">P5CR</shortName>
        <ecNumber evidence="4 5">1.5.1.2</ecNumber>
    </recommendedName>
    <alternativeName>
        <fullName evidence="4">PCA reductase</fullName>
    </alternativeName>
</protein>
<name>F2NU35_TRES6</name>
<keyword evidence="4 7" id="KW-0028">Amino-acid biosynthesis</keyword>
<dbReference type="InterPro" id="IPR053790">
    <property type="entry name" value="P5CR-like_CS"/>
</dbReference>
<dbReference type="Pfam" id="PF03807">
    <property type="entry name" value="F420_oxidored"/>
    <property type="match status" value="1"/>
</dbReference>
<comment type="pathway">
    <text evidence="4 7">Amino-acid biosynthesis; L-proline biosynthesis; L-proline from L-glutamate 5-semialdehyde: step 1/1.</text>
</comment>
<accession>F2NU35</accession>
<dbReference type="Pfam" id="PF14748">
    <property type="entry name" value="P5CR_dimer"/>
    <property type="match status" value="1"/>
</dbReference>
<feature type="domain" description="Pyrroline-5-carboxylate reductase catalytic N-terminal" evidence="8">
    <location>
        <begin position="2"/>
        <end position="96"/>
    </location>
</feature>